<reference evidence="1" key="2">
    <citation type="journal article" date="2021" name="Genome Biol. Evol.">
        <title>Developing a high-quality reference genome for a parasitic bivalve with doubly uniparental inheritance (Bivalvia: Unionida).</title>
        <authorList>
            <person name="Smith C.H."/>
        </authorList>
    </citation>
    <scope>NUCLEOTIDE SEQUENCE</scope>
    <source>
        <strain evidence="1">CHS0354</strain>
        <tissue evidence="1">Mantle</tissue>
    </source>
</reference>
<dbReference type="FunFam" id="3.40.720.10:FF:000017">
    <property type="entry name" value="Predicted protein"/>
    <property type="match status" value="1"/>
</dbReference>
<dbReference type="Proteomes" id="UP001195483">
    <property type="component" value="Unassembled WGS sequence"/>
</dbReference>
<evidence type="ECO:0008006" key="3">
    <source>
        <dbReference type="Google" id="ProtNLM"/>
    </source>
</evidence>
<evidence type="ECO:0000313" key="2">
    <source>
        <dbReference type="Proteomes" id="UP001195483"/>
    </source>
</evidence>
<protein>
    <recommendedName>
        <fullName evidence="3">DUF229 domain containing protein</fullName>
    </recommendedName>
</protein>
<name>A0AAE0RXS2_9BIVA</name>
<reference evidence="1" key="3">
    <citation type="submission" date="2023-05" db="EMBL/GenBank/DDBJ databases">
        <authorList>
            <person name="Smith C.H."/>
        </authorList>
    </citation>
    <scope>NUCLEOTIDE SEQUENCE</scope>
    <source>
        <strain evidence="1">CHS0354</strain>
        <tissue evidence="1">Mantle</tissue>
    </source>
</reference>
<dbReference type="GO" id="GO:0005615">
    <property type="term" value="C:extracellular space"/>
    <property type="evidence" value="ECO:0007669"/>
    <property type="project" value="TreeGrafter"/>
</dbReference>
<gene>
    <name evidence="1" type="ORF">CHS0354_022604</name>
</gene>
<dbReference type="AlphaFoldDB" id="A0AAE0RXS2"/>
<sequence>MGVIGITKRRQWKPHTGYGGRERNIGKVNRSSVESDLVNRRILLAWRFLYWTLYSSAEDGVFLWNKSKGKSGKRGTSAGLHYLANPRAEKGCVNPIISLNSSDINPHIYNISPIVCNEENEGDWISTGGGKFFISSEAEKRHGRILCVYMPVIRADNSDDAIYTSKKIFPMLNGSLLMTDAFKVVCKANDGKKYANIHAAISVTPEVEDQIGKMRTFTIKGGKINVIMFGLDSVSRHMWLRMLPKTHTYFTSVLGGRILEGYNIVGDGTTQALFPILTGKTELELPEARRGKLNAVSLDNFPFIFKAFKEHGYVTQWGEDMAHIGTFNLRLMGFKKQPVQHYLRPFFMAAIPNYGHFKPFCLGSKPRHVVMLNWIKEFVSIYEHYPKFSFVFNSELSHEDNSRVGLLDDDITDFLKYLNKNGHLKNTVLVLMSDHGSRFHSFRSTEQGKLEERLPYFGFRFPTSFYAKFPTLMNNFHHNTKLLVTPFDIHETFMDILNRSGNGDTSKRGISLLRRIPVKRTCKEAHVEPHWCACMPWVSVNVNDTHVLYAVKSAINFFNELTKKFRAVCYELQLHKVVQAAKVTTSAEVLRFRQSLDEDGRQPDMNDTMRAQEMLYQVTFYTAPGNGLFEATVRYKTETLTYHVSESEVSRINKYGDAPKCIFMQAPHLRQYCVCRNIYYY</sequence>
<dbReference type="CDD" id="cd16021">
    <property type="entry name" value="ALP_like"/>
    <property type="match status" value="1"/>
</dbReference>
<organism evidence="1 2">
    <name type="scientific">Potamilus streckersoni</name>
    <dbReference type="NCBI Taxonomy" id="2493646"/>
    <lineage>
        <taxon>Eukaryota</taxon>
        <taxon>Metazoa</taxon>
        <taxon>Spiralia</taxon>
        <taxon>Lophotrochozoa</taxon>
        <taxon>Mollusca</taxon>
        <taxon>Bivalvia</taxon>
        <taxon>Autobranchia</taxon>
        <taxon>Heteroconchia</taxon>
        <taxon>Palaeoheterodonta</taxon>
        <taxon>Unionida</taxon>
        <taxon>Unionoidea</taxon>
        <taxon>Unionidae</taxon>
        <taxon>Ambleminae</taxon>
        <taxon>Lampsilini</taxon>
        <taxon>Potamilus</taxon>
    </lineage>
</organism>
<dbReference type="SUPFAM" id="SSF53649">
    <property type="entry name" value="Alkaline phosphatase-like"/>
    <property type="match status" value="1"/>
</dbReference>
<reference evidence="1" key="1">
    <citation type="journal article" date="2021" name="Genome Biol. Evol.">
        <title>A High-Quality Reference Genome for a Parasitic Bivalve with Doubly Uniparental Inheritance (Bivalvia: Unionida).</title>
        <authorList>
            <person name="Smith C.H."/>
        </authorList>
    </citation>
    <scope>NUCLEOTIDE SEQUENCE</scope>
    <source>
        <strain evidence="1">CHS0354</strain>
    </source>
</reference>
<keyword evidence="2" id="KW-1185">Reference proteome</keyword>
<dbReference type="Gene3D" id="3.40.720.10">
    <property type="entry name" value="Alkaline Phosphatase, subunit A"/>
    <property type="match status" value="1"/>
</dbReference>
<dbReference type="PANTHER" id="PTHR10974">
    <property type="entry name" value="FI08016P-RELATED"/>
    <property type="match status" value="1"/>
</dbReference>
<evidence type="ECO:0000313" key="1">
    <source>
        <dbReference type="EMBL" id="KAK3581677.1"/>
    </source>
</evidence>
<dbReference type="EMBL" id="JAEAOA010001373">
    <property type="protein sequence ID" value="KAK3581677.1"/>
    <property type="molecule type" value="Genomic_DNA"/>
</dbReference>
<dbReference type="InterPro" id="IPR017850">
    <property type="entry name" value="Alkaline_phosphatase_core_sf"/>
</dbReference>
<accession>A0AAE0RXS2</accession>
<comment type="caution">
    <text evidence="1">The sequence shown here is derived from an EMBL/GenBank/DDBJ whole genome shotgun (WGS) entry which is preliminary data.</text>
</comment>
<proteinExistence type="predicted"/>
<dbReference type="PANTHER" id="PTHR10974:SF1">
    <property type="entry name" value="FI08016P-RELATED"/>
    <property type="match status" value="1"/>
</dbReference>
<dbReference type="InterPro" id="IPR004245">
    <property type="entry name" value="DUF229"/>
</dbReference>
<dbReference type="Pfam" id="PF02995">
    <property type="entry name" value="DUF229"/>
    <property type="match status" value="1"/>
</dbReference>